<feature type="transmembrane region" description="Helical" evidence="1">
    <location>
        <begin position="7"/>
        <end position="25"/>
    </location>
</feature>
<gene>
    <name evidence="2" type="ORF">SAMN04488587_1117</name>
</gene>
<dbReference type="Proteomes" id="UP000243338">
    <property type="component" value="Unassembled WGS sequence"/>
</dbReference>
<dbReference type="EMBL" id="FOHQ01000002">
    <property type="protein sequence ID" value="SES80803.1"/>
    <property type="molecule type" value="Genomic_DNA"/>
</dbReference>
<accession>A0A1H9ZGL3</accession>
<dbReference type="OrthoDB" id="142461at2157"/>
<keyword evidence="1" id="KW-0472">Membrane</keyword>
<keyword evidence="3" id="KW-1185">Reference proteome</keyword>
<evidence type="ECO:0000256" key="1">
    <source>
        <dbReference type="SAM" id="Phobius"/>
    </source>
</evidence>
<keyword evidence="1" id="KW-0812">Transmembrane</keyword>
<organism evidence="2 3">
    <name type="scientific">Methanococcoides vulcani</name>
    <dbReference type="NCBI Taxonomy" id="1353158"/>
    <lineage>
        <taxon>Archaea</taxon>
        <taxon>Methanobacteriati</taxon>
        <taxon>Methanobacteriota</taxon>
        <taxon>Stenosarchaea group</taxon>
        <taxon>Methanomicrobia</taxon>
        <taxon>Methanosarcinales</taxon>
        <taxon>Methanosarcinaceae</taxon>
        <taxon>Methanococcoides</taxon>
    </lineage>
</organism>
<sequence length="58" mass="6059">MVEIEDVIIGAFAFAGIATLVIYVLTNPGGMIPLNLQDVAVGSFVVFALSKVSFLSSL</sequence>
<evidence type="ECO:0000313" key="3">
    <source>
        <dbReference type="Proteomes" id="UP000243338"/>
    </source>
</evidence>
<keyword evidence="1" id="KW-1133">Transmembrane helix</keyword>
<name>A0A1H9ZGL3_9EURY</name>
<reference evidence="3" key="1">
    <citation type="submission" date="2016-10" db="EMBL/GenBank/DDBJ databases">
        <authorList>
            <person name="Varghese N."/>
            <person name="Submissions S."/>
        </authorList>
    </citation>
    <scope>NUCLEOTIDE SEQUENCE [LARGE SCALE GENOMIC DNA]</scope>
    <source>
        <strain evidence="3">SLH 33</strain>
    </source>
</reference>
<protein>
    <submittedName>
        <fullName evidence="2">Uncharacterized protein</fullName>
    </submittedName>
</protein>
<dbReference type="AlphaFoldDB" id="A0A1H9ZGL3"/>
<proteinExistence type="predicted"/>
<dbReference type="RefSeq" id="WP_167879251.1">
    <property type="nucleotide sequence ID" value="NZ_CAAGSJ010000001.1"/>
</dbReference>
<evidence type="ECO:0000313" key="2">
    <source>
        <dbReference type="EMBL" id="SES80803.1"/>
    </source>
</evidence>